<dbReference type="SUPFAM" id="SSF49785">
    <property type="entry name" value="Galactose-binding domain-like"/>
    <property type="match status" value="1"/>
</dbReference>
<organism evidence="3 4">
    <name type="scientific">Mizuhopecten yessoensis</name>
    <name type="common">Japanese scallop</name>
    <name type="synonym">Patinopecten yessoensis</name>
    <dbReference type="NCBI Taxonomy" id="6573"/>
    <lineage>
        <taxon>Eukaryota</taxon>
        <taxon>Metazoa</taxon>
        <taxon>Spiralia</taxon>
        <taxon>Lophotrochozoa</taxon>
        <taxon>Mollusca</taxon>
        <taxon>Bivalvia</taxon>
        <taxon>Autobranchia</taxon>
        <taxon>Pteriomorphia</taxon>
        <taxon>Pectinida</taxon>
        <taxon>Pectinoidea</taxon>
        <taxon>Pectinidae</taxon>
        <taxon>Mizuhopecten</taxon>
    </lineage>
</organism>
<dbReference type="Proteomes" id="UP000242188">
    <property type="component" value="Unassembled WGS sequence"/>
</dbReference>
<keyword evidence="4" id="KW-1185">Reference proteome</keyword>
<accession>A0A210Q412</accession>
<comment type="caution">
    <text evidence="3">The sequence shown here is derived from an EMBL/GenBank/DDBJ whole genome shotgun (WGS) entry which is preliminary data.</text>
</comment>
<protein>
    <submittedName>
        <fullName evidence="3">Neurexin-4</fullName>
    </submittedName>
</protein>
<dbReference type="PROSITE" id="PS50022">
    <property type="entry name" value="FA58C_3"/>
    <property type="match status" value="1"/>
</dbReference>
<dbReference type="AlphaFoldDB" id="A0A210Q412"/>
<dbReference type="Gene3D" id="2.60.120.260">
    <property type="entry name" value="Galactose-binding domain-like"/>
    <property type="match status" value="1"/>
</dbReference>
<keyword evidence="1" id="KW-0732">Signal</keyword>
<dbReference type="PANTHER" id="PTHR24543">
    <property type="entry name" value="MULTICOPPER OXIDASE-RELATED"/>
    <property type="match status" value="1"/>
</dbReference>
<reference evidence="3 4" key="1">
    <citation type="journal article" date="2017" name="Nat. Ecol. Evol.">
        <title>Scallop genome provides insights into evolution of bilaterian karyotype and development.</title>
        <authorList>
            <person name="Wang S."/>
            <person name="Zhang J."/>
            <person name="Jiao W."/>
            <person name="Li J."/>
            <person name="Xun X."/>
            <person name="Sun Y."/>
            <person name="Guo X."/>
            <person name="Huan P."/>
            <person name="Dong B."/>
            <person name="Zhang L."/>
            <person name="Hu X."/>
            <person name="Sun X."/>
            <person name="Wang J."/>
            <person name="Zhao C."/>
            <person name="Wang Y."/>
            <person name="Wang D."/>
            <person name="Huang X."/>
            <person name="Wang R."/>
            <person name="Lv J."/>
            <person name="Li Y."/>
            <person name="Zhang Z."/>
            <person name="Liu B."/>
            <person name="Lu W."/>
            <person name="Hui Y."/>
            <person name="Liang J."/>
            <person name="Zhou Z."/>
            <person name="Hou R."/>
            <person name="Li X."/>
            <person name="Liu Y."/>
            <person name="Li H."/>
            <person name="Ning X."/>
            <person name="Lin Y."/>
            <person name="Zhao L."/>
            <person name="Xing Q."/>
            <person name="Dou J."/>
            <person name="Li Y."/>
            <person name="Mao J."/>
            <person name="Guo H."/>
            <person name="Dou H."/>
            <person name="Li T."/>
            <person name="Mu C."/>
            <person name="Jiang W."/>
            <person name="Fu Q."/>
            <person name="Fu X."/>
            <person name="Miao Y."/>
            <person name="Liu J."/>
            <person name="Yu Q."/>
            <person name="Li R."/>
            <person name="Liao H."/>
            <person name="Li X."/>
            <person name="Kong Y."/>
            <person name="Jiang Z."/>
            <person name="Chourrout D."/>
            <person name="Li R."/>
            <person name="Bao Z."/>
        </authorList>
    </citation>
    <scope>NUCLEOTIDE SEQUENCE [LARGE SCALE GENOMIC DNA]</scope>
    <source>
        <strain evidence="3 4">PY_sf001</strain>
    </source>
</reference>
<dbReference type="OrthoDB" id="6126389at2759"/>
<feature type="domain" description="F5/8 type C" evidence="2">
    <location>
        <begin position="21"/>
        <end position="168"/>
    </location>
</feature>
<evidence type="ECO:0000313" key="4">
    <source>
        <dbReference type="Proteomes" id="UP000242188"/>
    </source>
</evidence>
<dbReference type="InterPro" id="IPR008979">
    <property type="entry name" value="Galactose-bd-like_sf"/>
</dbReference>
<name>A0A210Q412_MIZYE</name>
<dbReference type="InterPro" id="IPR000421">
    <property type="entry name" value="FA58C"/>
</dbReference>
<gene>
    <name evidence="3" type="ORF">KP79_PYT23874</name>
</gene>
<evidence type="ECO:0000259" key="2">
    <source>
        <dbReference type="PROSITE" id="PS50022"/>
    </source>
</evidence>
<dbReference type="SMART" id="SM00231">
    <property type="entry name" value="FA58C"/>
    <property type="match status" value="1"/>
</dbReference>
<evidence type="ECO:0000313" key="3">
    <source>
        <dbReference type="EMBL" id="OWF43462.1"/>
    </source>
</evidence>
<feature type="signal peptide" evidence="1">
    <location>
        <begin position="1"/>
        <end position="19"/>
    </location>
</feature>
<dbReference type="PROSITE" id="PS01285">
    <property type="entry name" value="FA58C_1"/>
    <property type="match status" value="1"/>
</dbReference>
<sequence>MEAVLQIFVLLSMATLSFAGCGPCEYDLVTGPYGVSDEAITASSTHSHCSLVKARFSSSNSWCPLHTGVGHYLQVEFRSVSLLKAIQTKGRGDTSQWVTLYNVNISMDGLTWTSLSNSSGDVKVFSGNYDSNTVVTNVVEGTVVAKYIRVISVSMFTHGSMRLEVQGCPYSEISSTCHRWGAKLGITGDVLSILLDTDASNQGLCGLKCYRQRECDSFLFDVTSTQCRLLKGTVNGSQITVDLDGIWYFVKI</sequence>
<dbReference type="EMBL" id="NEDP02005094">
    <property type="protein sequence ID" value="OWF43462.1"/>
    <property type="molecule type" value="Genomic_DNA"/>
</dbReference>
<proteinExistence type="predicted"/>
<dbReference type="Pfam" id="PF00754">
    <property type="entry name" value="F5_F8_type_C"/>
    <property type="match status" value="1"/>
</dbReference>
<feature type="chain" id="PRO_5012781177" evidence="1">
    <location>
        <begin position="20"/>
        <end position="252"/>
    </location>
</feature>
<dbReference type="CDD" id="cd00057">
    <property type="entry name" value="FA58C"/>
    <property type="match status" value="1"/>
</dbReference>
<evidence type="ECO:0000256" key="1">
    <source>
        <dbReference type="SAM" id="SignalP"/>
    </source>
</evidence>